<keyword evidence="7 8" id="KW-0687">Ribonucleoprotein</keyword>
<dbReference type="SUPFAM" id="SSF47060">
    <property type="entry name" value="S15/NS1 RNA-binding domain"/>
    <property type="match status" value="1"/>
</dbReference>
<keyword evidence="5 8" id="KW-0689">Ribosomal protein</keyword>
<gene>
    <name evidence="10" type="ORF">IFM89_026739</name>
</gene>
<dbReference type="FunFam" id="1.10.287.10:FF:000003">
    <property type="entry name" value="40S ribosomal protein S13"/>
    <property type="match status" value="1"/>
</dbReference>
<evidence type="ECO:0000256" key="3">
    <source>
        <dbReference type="ARBA" id="ARBA00022701"/>
    </source>
</evidence>
<keyword evidence="11" id="KW-1185">Reference proteome</keyword>
<organism evidence="10 11">
    <name type="scientific">Coptis chinensis</name>
    <dbReference type="NCBI Taxonomy" id="261450"/>
    <lineage>
        <taxon>Eukaryota</taxon>
        <taxon>Viridiplantae</taxon>
        <taxon>Streptophyta</taxon>
        <taxon>Embryophyta</taxon>
        <taxon>Tracheophyta</taxon>
        <taxon>Spermatophyta</taxon>
        <taxon>Magnoliopsida</taxon>
        <taxon>Ranunculales</taxon>
        <taxon>Ranunculaceae</taxon>
        <taxon>Coptidoideae</taxon>
        <taxon>Coptis</taxon>
    </lineage>
</organism>
<dbReference type="GO" id="GO:0005840">
    <property type="term" value="C:ribosome"/>
    <property type="evidence" value="ECO:0007669"/>
    <property type="project" value="UniProtKB-KW"/>
</dbReference>
<keyword evidence="6" id="KW-0342">GTP-binding</keyword>
<dbReference type="Pfam" id="PF03953">
    <property type="entry name" value="Tubulin_C"/>
    <property type="match status" value="1"/>
</dbReference>
<comment type="caution">
    <text evidence="10">The sequence shown here is derived from an EMBL/GenBank/DDBJ whole genome shotgun (WGS) entry which is preliminary data.</text>
</comment>
<accession>A0A835M9Q0</accession>
<evidence type="ECO:0000256" key="8">
    <source>
        <dbReference type="RuleBase" id="RU003919"/>
    </source>
</evidence>
<dbReference type="InterPro" id="IPR018316">
    <property type="entry name" value="Tubulin/FtsZ_2-layer-sand-dom"/>
</dbReference>
<dbReference type="Gene3D" id="3.40.50.1440">
    <property type="entry name" value="Tubulin/FtsZ, GTPase domain"/>
    <property type="match status" value="1"/>
</dbReference>
<proteinExistence type="inferred from homology"/>
<dbReference type="PANTHER" id="PTHR11588">
    <property type="entry name" value="TUBULIN"/>
    <property type="match status" value="1"/>
</dbReference>
<dbReference type="GO" id="GO:0007017">
    <property type="term" value="P:microtubule-based process"/>
    <property type="evidence" value="ECO:0007669"/>
    <property type="project" value="InterPro"/>
</dbReference>
<evidence type="ECO:0000256" key="1">
    <source>
        <dbReference type="ARBA" id="ARBA00008434"/>
    </source>
</evidence>
<evidence type="ECO:0000256" key="7">
    <source>
        <dbReference type="ARBA" id="ARBA00023274"/>
    </source>
</evidence>
<dbReference type="GO" id="GO:0005874">
    <property type="term" value="C:microtubule"/>
    <property type="evidence" value="ECO:0007669"/>
    <property type="project" value="UniProtKB-KW"/>
</dbReference>
<evidence type="ECO:0000256" key="6">
    <source>
        <dbReference type="ARBA" id="ARBA00023134"/>
    </source>
</evidence>
<dbReference type="EMBL" id="JADFTS010000003">
    <property type="protein sequence ID" value="KAF9615851.1"/>
    <property type="molecule type" value="Genomic_DNA"/>
</dbReference>
<dbReference type="InterPro" id="IPR009068">
    <property type="entry name" value="uS15_NS1_RNA-bd_sf"/>
</dbReference>
<keyword evidence="3" id="KW-0493">Microtubule</keyword>
<keyword evidence="4" id="KW-0547">Nucleotide-binding</keyword>
<dbReference type="InterPro" id="IPR008280">
    <property type="entry name" value="Tub_FtsZ_C"/>
</dbReference>
<dbReference type="FunFam" id="3.30.1330.20:FF:000022">
    <property type="entry name" value="Tubulin alpha chain"/>
    <property type="match status" value="1"/>
</dbReference>
<dbReference type="OrthoDB" id="623277at2759"/>
<feature type="domain" description="Tubulin/FtsZ 2-layer sandwich" evidence="9">
    <location>
        <begin position="116"/>
        <end position="237"/>
    </location>
</feature>
<evidence type="ECO:0000313" key="11">
    <source>
        <dbReference type="Proteomes" id="UP000631114"/>
    </source>
</evidence>
<dbReference type="GO" id="GO:0003735">
    <property type="term" value="F:structural constituent of ribosome"/>
    <property type="evidence" value="ECO:0007669"/>
    <property type="project" value="InterPro"/>
</dbReference>
<dbReference type="CDD" id="cd00353">
    <property type="entry name" value="Ribosomal_S15p_S13e"/>
    <property type="match status" value="1"/>
</dbReference>
<dbReference type="SUPFAM" id="SSF55307">
    <property type="entry name" value="Tubulin C-terminal domain-like"/>
    <property type="match status" value="1"/>
</dbReference>
<dbReference type="InterPro" id="IPR000217">
    <property type="entry name" value="Tubulin"/>
</dbReference>
<dbReference type="InterPro" id="IPR000589">
    <property type="entry name" value="Ribosomal_uS15"/>
</dbReference>
<evidence type="ECO:0000256" key="2">
    <source>
        <dbReference type="ARBA" id="ARBA00009636"/>
    </source>
</evidence>
<evidence type="ECO:0000256" key="4">
    <source>
        <dbReference type="ARBA" id="ARBA00022741"/>
    </source>
</evidence>
<protein>
    <recommendedName>
        <fullName evidence="9">Tubulin/FtsZ 2-layer sandwich domain-containing protein</fullName>
    </recommendedName>
</protein>
<sequence length="250" mass="28940">MYPNLKSKDPKTPYFRFSTPKFEEPILKFDLKNPKPPLLILTRFSSSAPLTVDSLRLCLAVTTYAVLGGRNWKDYKFVLYSASHDYGLNEQILHLNKEILYVISSLTVSLCFDGSLNVDVTEFQTNLVPYPRIHFMLSSYAPVISAEKAYHEQLSVSEITNSAFEPSSMMAKCDPRHGKYMACSLMHRGLAPKIPEDLYHLIKKPVAIHKHLERNRKDKDSKFRLILVESRIHKLTRYYKRTKKLPSVWK</sequence>
<reference evidence="10 11" key="1">
    <citation type="submission" date="2020-10" db="EMBL/GenBank/DDBJ databases">
        <title>The Coptis chinensis genome and diversification of protoberbering-type alkaloids.</title>
        <authorList>
            <person name="Wang B."/>
            <person name="Shu S."/>
            <person name="Song C."/>
            <person name="Liu Y."/>
        </authorList>
    </citation>
    <scope>NUCLEOTIDE SEQUENCE [LARGE SCALE GENOMIC DNA]</scope>
    <source>
        <strain evidence="10">HL-2020</strain>
        <tissue evidence="10">Leaf</tissue>
    </source>
</reference>
<comment type="similarity">
    <text evidence="2">Belongs to the tubulin family.</text>
</comment>
<evidence type="ECO:0000313" key="10">
    <source>
        <dbReference type="EMBL" id="KAF9615851.1"/>
    </source>
</evidence>
<evidence type="ECO:0000256" key="5">
    <source>
        <dbReference type="ARBA" id="ARBA00022980"/>
    </source>
</evidence>
<dbReference type="GO" id="GO:0006412">
    <property type="term" value="P:translation"/>
    <property type="evidence" value="ECO:0007669"/>
    <property type="project" value="InterPro"/>
</dbReference>
<dbReference type="SMART" id="SM00865">
    <property type="entry name" value="Tubulin_C"/>
    <property type="match status" value="1"/>
</dbReference>
<dbReference type="GO" id="GO:1990904">
    <property type="term" value="C:ribonucleoprotein complex"/>
    <property type="evidence" value="ECO:0007669"/>
    <property type="project" value="UniProtKB-KW"/>
</dbReference>
<evidence type="ECO:0000259" key="9">
    <source>
        <dbReference type="SMART" id="SM00865"/>
    </source>
</evidence>
<dbReference type="Proteomes" id="UP000631114">
    <property type="component" value="Unassembled WGS sequence"/>
</dbReference>
<comment type="similarity">
    <text evidence="1 8">Belongs to the universal ribosomal protein uS15 family.</text>
</comment>
<name>A0A835M9Q0_9MAGN</name>
<dbReference type="GO" id="GO:0005525">
    <property type="term" value="F:GTP binding"/>
    <property type="evidence" value="ECO:0007669"/>
    <property type="project" value="UniProtKB-KW"/>
</dbReference>
<dbReference type="Pfam" id="PF00312">
    <property type="entry name" value="Ribosomal_S15"/>
    <property type="match status" value="1"/>
</dbReference>
<dbReference type="AlphaFoldDB" id="A0A835M9Q0"/>
<dbReference type="PROSITE" id="PS00362">
    <property type="entry name" value="RIBOSOMAL_S15"/>
    <property type="match status" value="1"/>
</dbReference>
<dbReference type="Gene3D" id="1.10.287.10">
    <property type="entry name" value="S15/NS1, RNA-binding"/>
    <property type="match status" value="1"/>
</dbReference>
<dbReference type="SMART" id="SM01387">
    <property type="entry name" value="Ribosomal_S15"/>
    <property type="match status" value="1"/>
</dbReference>
<dbReference type="InterPro" id="IPR036525">
    <property type="entry name" value="Tubulin/FtsZ_GTPase_sf"/>
</dbReference>